<sequence length="113" mass="13126">MEQYAERWQALKDALKKRFGKIPHMEALLFLIGVQEVGQSTAAGFSKEEKQDLIHVAVCTLLMNRGYYRLARKDAEGWPHFEPTERLPAMTLTEQARMLREEAILYFEKQGLI</sequence>
<evidence type="ECO:0000313" key="2">
    <source>
        <dbReference type="Proteomes" id="UP001501207"/>
    </source>
</evidence>
<dbReference type="EMBL" id="BAABFN010000001">
    <property type="protein sequence ID" value="GAA4301671.1"/>
    <property type="molecule type" value="Genomic_DNA"/>
</dbReference>
<gene>
    <name evidence="1" type="ORF">GCM10023143_03620</name>
</gene>
<organism evidence="1 2">
    <name type="scientific">Compostibacter hankyongensis</name>
    <dbReference type="NCBI Taxonomy" id="1007089"/>
    <lineage>
        <taxon>Bacteria</taxon>
        <taxon>Pseudomonadati</taxon>
        <taxon>Bacteroidota</taxon>
        <taxon>Chitinophagia</taxon>
        <taxon>Chitinophagales</taxon>
        <taxon>Chitinophagaceae</taxon>
        <taxon>Compostibacter</taxon>
    </lineage>
</organism>
<evidence type="ECO:0000313" key="1">
    <source>
        <dbReference type="EMBL" id="GAA4301671.1"/>
    </source>
</evidence>
<accession>A0ABP8FEV2</accession>
<name>A0ABP8FEV2_9BACT</name>
<keyword evidence="2" id="KW-1185">Reference proteome</keyword>
<comment type="caution">
    <text evidence="1">The sequence shown here is derived from an EMBL/GenBank/DDBJ whole genome shotgun (WGS) entry which is preliminary data.</text>
</comment>
<proteinExistence type="predicted"/>
<dbReference type="Proteomes" id="UP001501207">
    <property type="component" value="Unassembled WGS sequence"/>
</dbReference>
<dbReference type="RefSeq" id="WP_344974395.1">
    <property type="nucleotide sequence ID" value="NZ_BAABFN010000001.1"/>
</dbReference>
<protein>
    <submittedName>
        <fullName evidence="1">Uncharacterized protein</fullName>
    </submittedName>
</protein>
<reference evidence="2" key="1">
    <citation type="journal article" date="2019" name="Int. J. Syst. Evol. Microbiol.">
        <title>The Global Catalogue of Microorganisms (GCM) 10K type strain sequencing project: providing services to taxonomists for standard genome sequencing and annotation.</title>
        <authorList>
            <consortium name="The Broad Institute Genomics Platform"/>
            <consortium name="The Broad Institute Genome Sequencing Center for Infectious Disease"/>
            <person name="Wu L."/>
            <person name="Ma J."/>
        </authorList>
    </citation>
    <scope>NUCLEOTIDE SEQUENCE [LARGE SCALE GENOMIC DNA]</scope>
    <source>
        <strain evidence="2">JCM 17664</strain>
    </source>
</reference>